<evidence type="ECO:0000256" key="15">
    <source>
        <dbReference type="HAMAP-Rule" id="MF_00103"/>
    </source>
</evidence>
<keyword evidence="9 15" id="KW-0238">DNA-binding</keyword>
<keyword evidence="4 15" id="KW-0479">Metal-binding</keyword>
<dbReference type="InterPro" id="IPR015887">
    <property type="entry name" value="DNA_glyclase_Znf_dom_DNA_BS"/>
</dbReference>
<dbReference type="PROSITE" id="PS51068">
    <property type="entry name" value="FPG_CAT"/>
    <property type="match status" value="1"/>
</dbReference>
<feature type="active site" description="Proton donor; for beta-elimination activity" evidence="15">
    <location>
        <position position="57"/>
    </location>
</feature>
<evidence type="ECO:0000259" key="17">
    <source>
        <dbReference type="PROSITE" id="PS51068"/>
    </source>
</evidence>
<evidence type="ECO:0000256" key="13">
    <source>
        <dbReference type="ARBA" id="ARBA00023295"/>
    </source>
</evidence>
<dbReference type="Gene3D" id="3.20.190.10">
    <property type="entry name" value="MutM-like, N-terminal"/>
    <property type="match status" value="1"/>
</dbReference>
<dbReference type="Pfam" id="PF06831">
    <property type="entry name" value="H2TH"/>
    <property type="match status" value="1"/>
</dbReference>
<dbReference type="PANTHER" id="PTHR22993">
    <property type="entry name" value="FORMAMIDOPYRIMIDINE-DNA GLYCOSYLASE"/>
    <property type="match status" value="1"/>
</dbReference>
<feature type="active site" description="Proton donor" evidence="15">
    <location>
        <position position="3"/>
    </location>
</feature>
<keyword evidence="12 15" id="KW-0511">Multifunctional enzyme</keyword>
<dbReference type="FunFam" id="1.10.8.50:FF:000003">
    <property type="entry name" value="Formamidopyrimidine-DNA glycosylase"/>
    <property type="match status" value="1"/>
</dbReference>
<dbReference type="SMART" id="SM01232">
    <property type="entry name" value="H2TH"/>
    <property type="match status" value="1"/>
</dbReference>
<proteinExistence type="inferred from homology"/>
<feature type="domain" description="Formamidopyrimidine-DNA glycosylase catalytic" evidence="17">
    <location>
        <begin position="2"/>
        <end position="112"/>
    </location>
</feature>
<keyword evidence="10 15" id="KW-0234">DNA repair</keyword>
<dbReference type="InterPro" id="IPR035937">
    <property type="entry name" value="FPG_N"/>
</dbReference>
<evidence type="ECO:0000256" key="4">
    <source>
        <dbReference type="ARBA" id="ARBA00022723"/>
    </source>
</evidence>
<evidence type="ECO:0000256" key="9">
    <source>
        <dbReference type="ARBA" id="ARBA00023125"/>
    </source>
</evidence>
<evidence type="ECO:0000256" key="1">
    <source>
        <dbReference type="ARBA" id="ARBA00001668"/>
    </source>
</evidence>
<comment type="similarity">
    <text evidence="2 15">Belongs to the FPG family.</text>
</comment>
<evidence type="ECO:0000256" key="12">
    <source>
        <dbReference type="ARBA" id="ARBA00023268"/>
    </source>
</evidence>
<dbReference type="InterPro" id="IPR000214">
    <property type="entry name" value="Znf_DNA_glyclase/AP_lyase"/>
</dbReference>
<dbReference type="EMBL" id="RAQO01000001">
    <property type="protein sequence ID" value="RKF22142.1"/>
    <property type="molecule type" value="Genomic_DNA"/>
</dbReference>
<keyword evidence="11 15" id="KW-0456">Lyase</keyword>
<evidence type="ECO:0000259" key="16">
    <source>
        <dbReference type="PROSITE" id="PS51066"/>
    </source>
</evidence>
<comment type="catalytic activity">
    <reaction evidence="14 15">
        <text>2'-deoxyribonucleotide-(2'-deoxyribose 5'-phosphate)-2'-deoxyribonucleotide-DNA = a 3'-end 2'-deoxyribonucleotide-(2,3-dehydro-2,3-deoxyribose 5'-phosphate)-DNA + a 5'-end 5'-phospho-2'-deoxyribonucleoside-DNA + H(+)</text>
        <dbReference type="Rhea" id="RHEA:66592"/>
        <dbReference type="Rhea" id="RHEA-COMP:13180"/>
        <dbReference type="Rhea" id="RHEA-COMP:16897"/>
        <dbReference type="Rhea" id="RHEA-COMP:17067"/>
        <dbReference type="ChEBI" id="CHEBI:15378"/>
        <dbReference type="ChEBI" id="CHEBI:136412"/>
        <dbReference type="ChEBI" id="CHEBI:157695"/>
        <dbReference type="ChEBI" id="CHEBI:167181"/>
        <dbReference type="EC" id="4.2.99.18"/>
    </reaction>
</comment>
<evidence type="ECO:0000256" key="11">
    <source>
        <dbReference type="ARBA" id="ARBA00023239"/>
    </source>
</evidence>
<evidence type="ECO:0000256" key="8">
    <source>
        <dbReference type="ARBA" id="ARBA00022833"/>
    </source>
</evidence>
<dbReference type="Pfam" id="PF06827">
    <property type="entry name" value="zf-FPG_IleRS"/>
    <property type="match status" value="1"/>
</dbReference>
<dbReference type="SMART" id="SM00898">
    <property type="entry name" value="Fapy_DNA_glyco"/>
    <property type="match status" value="1"/>
</dbReference>
<protein>
    <recommendedName>
        <fullName evidence="15">Formamidopyrimidine-DNA glycosylase</fullName>
        <shortName evidence="15">Fapy-DNA glycosylase</shortName>
        <ecNumber evidence="15">3.2.2.23</ecNumber>
    </recommendedName>
    <alternativeName>
        <fullName evidence="15">DNA-(apurinic or apyrimidinic site) lyase MutM</fullName>
        <shortName evidence="15">AP lyase MutM</shortName>
        <ecNumber evidence="15">4.2.99.18</ecNumber>
    </alternativeName>
</protein>
<keyword evidence="7 15" id="KW-0378">Hydrolase</keyword>
<dbReference type="InterPro" id="IPR010979">
    <property type="entry name" value="Ribosomal_uS13-like_H2TH"/>
</dbReference>
<evidence type="ECO:0000256" key="2">
    <source>
        <dbReference type="ARBA" id="ARBA00009409"/>
    </source>
</evidence>
<comment type="cofactor">
    <cofactor evidence="15">
        <name>Zn(2+)</name>
        <dbReference type="ChEBI" id="CHEBI:29105"/>
    </cofactor>
    <text evidence="15">Binds 1 zinc ion per subunit.</text>
</comment>
<dbReference type="SUPFAM" id="SSF81624">
    <property type="entry name" value="N-terminal domain of MutM-like DNA repair proteins"/>
    <property type="match status" value="1"/>
</dbReference>
<dbReference type="NCBIfam" id="TIGR00577">
    <property type="entry name" value="fpg"/>
    <property type="match status" value="1"/>
</dbReference>
<dbReference type="Proteomes" id="UP000286482">
    <property type="component" value="Unassembled WGS sequence"/>
</dbReference>
<dbReference type="Pfam" id="PF01149">
    <property type="entry name" value="Fapy_DNA_glyco"/>
    <property type="match status" value="1"/>
</dbReference>
<dbReference type="SUPFAM" id="SSF46946">
    <property type="entry name" value="S13-like H2TH domain"/>
    <property type="match status" value="1"/>
</dbReference>
<evidence type="ECO:0000256" key="5">
    <source>
        <dbReference type="ARBA" id="ARBA00022763"/>
    </source>
</evidence>
<sequence length="270" mass="30187">MPELPEVETSRRGIEPHLVSHEITEIVVRNPKLRWPIPSIITNCIGHRITAVKRRAKYLLVETQAGTILIHLGMSGSLKVLAQHETVLKHDHVDICLSSGMCLRLNDPRRFGAVLYTELPWQEHKLLTSLGPEPLSDDFSPSLLFQSAKRRSIPVKQLIMDNHVVVGVGNIYACEALFRSGIHPQKAANKVSATRYANLCQHIKEVLAQAIEQGGTTLKDFSNADGKPGYFKQELAVYGRQNQACHSCGEHIQATRIGQRNSFFCPNCQR</sequence>
<evidence type="ECO:0000313" key="18">
    <source>
        <dbReference type="EMBL" id="RKF22142.1"/>
    </source>
</evidence>
<dbReference type="InterPro" id="IPR010663">
    <property type="entry name" value="Znf_FPG/IleRS"/>
</dbReference>
<dbReference type="EC" id="4.2.99.18" evidence="15"/>
<feature type="binding site" evidence="15">
    <location>
        <position position="109"/>
    </location>
    <ligand>
        <name>DNA</name>
        <dbReference type="ChEBI" id="CHEBI:16991"/>
    </ligand>
</feature>
<evidence type="ECO:0000256" key="3">
    <source>
        <dbReference type="ARBA" id="ARBA00011245"/>
    </source>
</evidence>
<evidence type="ECO:0000256" key="10">
    <source>
        <dbReference type="ARBA" id="ARBA00023204"/>
    </source>
</evidence>
<comment type="function">
    <text evidence="15">Involved in base excision repair of DNA damaged by oxidation or by mutagenic agents. Acts as DNA glycosylase that recognizes and removes damaged bases. Has a preference for oxidized purines, such as 7,8-dihydro-8-oxoguanine (8-oxoG). Has AP (apurinic/apyrimidinic) lyase activity and introduces nicks in the DNA strand. Cleaves the DNA backbone by beta-delta elimination to generate a single-strand break at the site of the removed base with both 3'- and 5'-phosphates.</text>
</comment>
<feature type="domain" description="FPG-type" evidence="16">
    <location>
        <begin position="236"/>
        <end position="270"/>
    </location>
</feature>
<dbReference type="PANTHER" id="PTHR22993:SF9">
    <property type="entry name" value="FORMAMIDOPYRIMIDINE-DNA GLYCOSYLASE"/>
    <property type="match status" value="1"/>
</dbReference>
<dbReference type="PROSITE" id="PS01242">
    <property type="entry name" value="ZF_FPG_1"/>
    <property type="match status" value="1"/>
</dbReference>
<dbReference type="GO" id="GO:0140078">
    <property type="term" value="F:class I DNA-(apurinic or apyrimidinic site) endonuclease activity"/>
    <property type="evidence" value="ECO:0007669"/>
    <property type="project" value="UniProtKB-EC"/>
</dbReference>
<dbReference type="InterPro" id="IPR020629">
    <property type="entry name" value="FPG_Glyclase"/>
</dbReference>
<dbReference type="SUPFAM" id="SSF57716">
    <property type="entry name" value="Glucocorticoid receptor-like (DNA-binding domain)"/>
    <property type="match status" value="1"/>
</dbReference>
<feature type="active site" description="Proton donor; for delta-elimination activity" evidence="15">
    <location>
        <position position="260"/>
    </location>
</feature>
<dbReference type="InterPro" id="IPR015886">
    <property type="entry name" value="H2TH_FPG"/>
</dbReference>
<evidence type="ECO:0000256" key="6">
    <source>
        <dbReference type="ARBA" id="ARBA00022771"/>
    </source>
</evidence>
<dbReference type="OrthoDB" id="9800855at2"/>
<evidence type="ECO:0000256" key="14">
    <source>
        <dbReference type="ARBA" id="ARBA00044632"/>
    </source>
</evidence>
<dbReference type="GO" id="GO:0034039">
    <property type="term" value="F:8-oxo-7,8-dihydroguanine DNA N-glycosylase activity"/>
    <property type="evidence" value="ECO:0007669"/>
    <property type="project" value="TreeGrafter"/>
</dbReference>
<comment type="catalytic activity">
    <reaction evidence="1 15">
        <text>Hydrolysis of DNA containing ring-opened 7-methylguanine residues, releasing 2,6-diamino-4-hydroxy-5-(N-methyl)formamidopyrimidine.</text>
        <dbReference type="EC" id="3.2.2.23"/>
    </reaction>
</comment>
<dbReference type="RefSeq" id="WP_120352945.1">
    <property type="nucleotide sequence ID" value="NZ_RAQO01000001.1"/>
</dbReference>
<dbReference type="Gene3D" id="1.10.8.50">
    <property type="match status" value="1"/>
</dbReference>
<feature type="binding site" evidence="15">
    <location>
        <position position="151"/>
    </location>
    <ligand>
        <name>DNA</name>
        <dbReference type="ChEBI" id="CHEBI:16991"/>
    </ligand>
</feature>
<gene>
    <name evidence="15" type="primary">mutM</name>
    <name evidence="15" type="synonym">fpg</name>
    <name evidence="18" type="ORF">DBZ36_00410</name>
</gene>
<accession>A0A420EN51</accession>
<evidence type="ECO:0000313" key="19">
    <source>
        <dbReference type="Proteomes" id="UP000286482"/>
    </source>
</evidence>
<keyword evidence="19" id="KW-1185">Reference proteome</keyword>
<keyword evidence="5 15" id="KW-0227">DNA damage</keyword>
<comment type="subunit">
    <text evidence="3 15">Monomer.</text>
</comment>
<keyword evidence="8 15" id="KW-0862">Zinc</keyword>
<dbReference type="NCBIfam" id="NF002211">
    <property type="entry name" value="PRK01103.1"/>
    <property type="match status" value="1"/>
</dbReference>
<dbReference type="AlphaFoldDB" id="A0A420EN51"/>
<dbReference type="EC" id="3.2.2.23" evidence="15"/>
<dbReference type="CDD" id="cd08966">
    <property type="entry name" value="EcFpg-like_N"/>
    <property type="match status" value="1"/>
</dbReference>
<feature type="active site" description="Schiff-base intermediate with DNA" evidence="15">
    <location>
        <position position="2"/>
    </location>
</feature>
<evidence type="ECO:0000256" key="7">
    <source>
        <dbReference type="ARBA" id="ARBA00022801"/>
    </source>
</evidence>
<name>A0A420EN51_9ALTE</name>
<organism evidence="18 19">
    <name type="scientific">Alginatibacterium sediminis</name>
    <dbReference type="NCBI Taxonomy" id="2164068"/>
    <lineage>
        <taxon>Bacteria</taxon>
        <taxon>Pseudomonadati</taxon>
        <taxon>Pseudomonadota</taxon>
        <taxon>Gammaproteobacteria</taxon>
        <taxon>Alteromonadales</taxon>
        <taxon>Alteromonadaceae</taxon>
        <taxon>Alginatibacterium</taxon>
    </lineage>
</organism>
<comment type="caution">
    <text evidence="18">The sequence shown here is derived from an EMBL/GenBank/DDBJ whole genome shotgun (WGS) entry which is preliminary data.</text>
</comment>
<dbReference type="HAMAP" id="MF_00103">
    <property type="entry name" value="Fapy_DNA_glycosyl"/>
    <property type="match status" value="1"/>
</dbReference>
<dbReference type="GO" id="GO:0008270">
    <property type="term" value="F:zinc ion binding"/>
    <property type="evidence" value="ECO:0007669"/>
    <property type="project" value="UniProtKB-UniRule"/>
</dbReference>
<dbReference type="PROSITE" id="PS51066">
    <property type="entry name" value="ZF_FPG_2"/>
    <property type="match status" value="1"/>
</dbReference>
<dbReference type="FunFam" id="3.20.190.10:FF:000001">
    <property type="entry name" value="Formamidopyrimidine-DNA glycosylase"/>
    <property type="match status" value="1"/>
</dbReference>
<dbReference type="InterPro" id="IPR012319">
    <property type="entry name" value="FPG_cat"/>
</dbReference>
<feature type="binding site" evidence="15">
    <location>
        <position position="90"/>
    </location>
    <ligand>
        <name>DNA</name>
        <dbReference type="ChEBI" id="CHEBI:16991"/>
    </ligand>
</feature>
<dbReference type="GO" id="GO:0006284">
    <property type="term" value="P:base-excision repair"/>
    <property type="evidence" value="ECO:0007669"/>
    <property type="project" value="InterPro"/>
</dbReference>
<reference evidence="18 19" key="1">
    <citation type="submission" date="2018-09" db="EMBL/GenBank/DDBJ databases">
        <authorList>
            <person name="Wang Z."/>
        </authorList>
    </citation>
    <scope>NUCLEOTIDE SEQUENCE [LARGE SCALE GENOMIC DNA]</scope>
    <source>
        <strain evidence="18 19">ALS 81</strain>
    </source>
</reference>
<keyword evidence="6 15" id="KW-0863">Zinc-finger</keyword>
<keyword evidence="13 15" id="KW-0326">Glycosidase</keyword>
<dbReference type="GO" id="GO:0003684">
    <property type="term" value="F:damaged DNA binding"/>
    <property type="evidence" value="ECO:0007669"/>
    <property type="project" value="InterPro"/>
</dbReference>